<gene>
    <name evidence="1" type="ORF">SELSPUOL_02228</name>
</gene>
<organism evidence="1 2">
    <name type="scientific">Selenomonas sputigena (strain ATCC 35185 / DSM 20758 / CCUG 44933 / VPI D19B-28)</name>
    <dbReference type="NCBI Taxonomy" id="546271"/>
    <lineage>
        <taxon>Bacteria</taxon>
        <taxon>Bacillati</taxon>
        <taxon>Bacillota</taxon>
        <taxon>Negativicutes</taxon>
        <taxon>Selenomonadales</taxon>
        <taxon>Selenomonadaceae</taxon>
        <taxon>Selenomonas</taxon>
    </lineage>
</organism>
<proteinExistence type="predicted"/>
<sequence>MNKGRRPPVQIRATSFYQRFLKKSARLAVRYSGAGGFFPLICDSSRAP</sequence>
<dbReference type="AlphaFoldDB" id="C9LXM0"/>
<accession>C9LXM0</accession>
<evidence type="ECO:0000313" key="1">
    <source>
        <dbReference type="EMBL" id="EEX76403.1"/>
    </source>
</evidence>
<dbReference type="EMBL" id="ACKP02000049">
    <property type="protein sequence ID" value="EEX76403.1"/>
    <property type="molecule type" value="Genomic_DNA"/>
</dbReference>
<dbReference type="Proteomes" id="UP000003505">
    <property type="component" value="Unassembled WGS sequence"/>
</dbReference>
<reference evidence="1 2" key="1">
    <citation type="submission" date="2009-09" db="EMBL/GenBank/DDBJ databases">
        <authorList>
            <person name="Weinstock G."/>
            <person name="Sodergren E."/>
            <person name="Clifton S."/>
            <person name="Fulton L."/>
            <person name="Fulton B."/>
            <person name="Courtney L."/>
            <person name="Fronick C."/>
            <person name="Harrison M."/>
            <person name="Strong C."/>
            <person name="Farmer C."/>
            <person name="Delahaunty K."/>
            <person name="Markovic C."/>
            <person name="Hall O."/>
            <person name="Minx P."/>
            <person name="Tomlinson C."/>
            <person name="Mitreva M."/>
            <person name="Nelson J."/>
            <person name="Hou S."/>
            <person name="Wollam A."/>
            <person name="Pepin K.H."/>
            <person name="Johnson M."/>
            <person name="Bhonagiri V."/>
            <person name="Nash W.E."/>
            <person name="Warren W."/>
            <person name="Chinwalla A."/>
            <person name="Mardis E.R."/>
            <person name="Wilson R.K."/>
        </authorList>
    </citation>
    <scope>NUCLEOTIDE SEQUENCE [LARGE SCALE GENOMIC DNA]</scope>
    <source>
        <strain evidence="2">ATCC 35185 / DSM 20758 / VPI D19B-28</strain>
    </source>
</reference>
<evidence type="ECO:0000313" key="2">
    <source>
        <dbReference type="Proteomes" id="UP000003505"/>
    </source>
</evidence>
<comment type="caution">
    <text evidence="1">The sequence shown here is derived from an EMBL/GenBank/DDBJ whole genome shotgun (WGS) entry which is preliminary data.</text>
</comment>
<name>C9LXM0_SELS3</name>
<protein>
    <submittedName>
        <fullName evidence="1">Uncharacterized protein</fullName>
    </submittedName>
</protein>